<comment type="caution">
    <text evidence="3">The sequence shown here is derived from an EMBL/GenBank/DDBJ whole genome shotgun (WGS) entry which is preliminary data.</text>
</comment>
<dbReference type="Proteomes" id="UP000054776">
    <property type="component" value="Unassembled WGS sequence"/>
</dbReference>
<dbReference type="InterPro" id="IPR036875">
    <property type="entry name" value="Znf_CCHC_sf"/>
</dbReference>
<keyword evidence="1" id="KW-0479">Metal-binding</keyword>
<protein>
    <recommendedName>
        <fullName evidence="2">CCHC-type domain-containing protein</fullName>
    </recommendedName>
</protein>
<evidence type="ECO:0000256" key="1">
    <source>
        <dbReference type="PROSITE-ProRule" id="PRU00047"/>
    </source>
</evidence>
<feature type="domain" description="CCHC-type" evidence="2">
    <location>
        <begin position="36"/>
        <end position="51"/>
    </location>
</feature>
<reference evidence="3 4" key="1">
    <citation type="submission" date="2015-01" db="EMBL/GenBank/DDBJ databases">
        <title>Evolution of Trichinella species and genotypes.</title>
        <authorList>
            <person name="Korhonen P.K."/>
            <person name="Edoardo P."/>
            <person name="Giuseppe L.R."/>
            <person name="Gasser R.B."/>
        </authorList>
    </citation>
    <scope>NUCLEOTIDE SEQUENCE [LARGE SCALE GENOMIC DNA]</scope>
    <source>
        <strain evidence="3">ISS3</strain>
    </source>
</reference>
<keyword evidence="4" id="KW-1185">Reference proteome</keyword>
<dbReference type="SUPFAM" id="SSF57756">
    <property type="entry name" value="Retrovirus zinc finger-like domains"/>
    <property type="match status" value="1"/>
</dbReference>
<proteinExistence type="predicted"/>
<dbReference type="OrthoDB" id="5920102at2759"/>
<name>A0A0V1B1I9_TRISP</name>
<dbReference type="GO" id="GO:0008270">
    <property type="term" value="F:zinc ion binding"/>
    <property type="evidence" value="ECO:0007669"/>
    <property type="project" value="UniProtKB-KW"/>
</dbReference>
<keyword evidence="1" id="KW-0863">Zinc-finger</keyword>
<dbReference type="EMBL" id="JYDH01000129">
    <property type="protein sequence ID" value="KRY30891.1"/>
    <property type="molecule type" value="Genomic_DNA"/>
</dbReference>
<evidence type="ECO:0000313" key="3">
    <source>
        <dbReference type="EMBL" id="KRY30891.1"/>
    </source>
</evidence>
<dbReference type="SMART" id="SM00343">
    <property type="entry name" value="ZnF_C2HC"/>
    <property type="match status" value="1"/>
</dbReference>
<sequence>MAEKMDAMIREMDNLAKRMEQLERAAPRPPRTAPGCFRCGSLDHLRRDCPQLRTRTRPAHAMNNGHGDRRLLAMTELQAGHAPSVAGKLNGLEISLLLDSGAVVSVVPLSTWHKSTGGEPLEAAGGSILLGDGRRVRLCGQGTLPLQLGSWRGRLHVAVLIDWQAGEMTMTDGSSVRIVHEPSHATRPGIGCTWITASPREVSREETVGERPGNNSGELGACERALVDRAECSAQNRRTLRSLIRRYGKAISCGGGDLRRTSLVQHCIETGGA</sequence>
<gene>
    <name evidence="3" type="ORF">T01_7576</name>
</gene>
<evidence type="ECO:0000313" key="4">
    <source>
        <dbReference type="Proteomes" id="UP000054776"/>
    </source>
</evidence>
<dbReference type="InterPro" id="IPR021109">
    <property type="entry name" value="Peptidase_aspartic_dom_sf"/>
</dbReference>
<dbReference type="PROSITE" id="PS50158">
    <property type="entry name" value="ZF_CCHC"/>
    <property type="match status" value="1"/>
</dbReference>
<organism evidence="3 4">
    <name type="scientific">Trichinella spiralis</name>
    <name type="common">Trichina worm</name>
    <dbReference type="NCBI Taxonomy" id="6334"/>
    <lineage>
        <taxon>Eukaryota</taxon>
        <taxon>Metazoa</taxon>
        <taxon>Ecdysozoa</taxon>
        <taxon>Nematoda</taxon>
        <taxon>Enoplea</taxon>
        <taxon>Dorylaimia</taxon>
        <taxon>Trichinellida</taxon>
        <taxon>Trichinellidae</taxon>
        <taxon>Trichinella</taxon>
    </lineage>
</organism>
<dbReference type="GO" id="GO:0003676">
    <property type="term" value="F:nucleic acid binding"/>
    <property type="evidence" value="ECO:0007669"/>
    <property type="project" value="InterPro"/>
</dbReference>
<dbReference type="SUPFAM" id="SSF50630">
    <property type="entry name" value="Acid proteases"/>
    <property type="match status" value="1"/>
</dbReference>
<dbReference type="AlphaFoldDB" id="A0A0V1B1I9"/>
<dbReference type="Pfam" id="PF00098">
    <property type="entry name" value="zf-CCHC"/>
    <property type="match status" value="1"/>
</dbReference>
<evidence type="ECO:0000259" key="2">
    <source>
        <dbReference type="PROSITE" id="PS50158"/>
    </source>
</evidence>
<dbReference type="GO" id="GO:0019899">
    <property type="term" value="F:enzyme binding"/>
    <property type="evidence" value="ECO:0007669"/>
    <property type="project" value="UniProtKB-ARBA"/>
</dbReference>
<accession>A0A0V1B1I9</accession>
<dbReference type="InParanoid" id="A0A0V1B1I9"/>
<dbReference type="InterPro" id="IPR001878">
    <property type="entry name" value="Znf_CCHC"/>
</dbReference>
<keyword evidence="1" id="KW-0862">Zinc</keyword>